<dbReference type="Pfam" id="PF14226">
    <property type="entry name" value="DIOX_N"/>
    <property type="match status" value="1"/>
</dbReference>
<gene>
    <name evidence="6" type="ORF">ACFQ2S_12155</name>
</gene>
<keyword evidence="7" id="KW-1185">Reference proteome</keyword>
<dbReference type="PANTHER" id="PTHR10209:SF881">
    <property type="entry name" value="FI07970P-RELATED"/>
    <property type="match status" value="1"/>
</dbReference>
<dbReference type="Gene3D" id="2.60.120.330">
    <property type="entry name" value="B-lactam Antibiotic, Isopenicillin N Synthase, Chain"/>
    <property type="match status" value="1"/>
</dbReference>
<evidence type="ECO:0000256" key="3">
    <source>
        <dbReference type="ARBA" id="ARBA00023004"/>
    </source>
</evidence>
<evidence type="ECO:0000259" key="5">
    <source>
        <dbReference type="Pfam" id="PF14226"/>
    </source>
</evidence>
<feature type="domain" description="Non-haem dioxygenase N-terminal" evidence="5">
    <location>
        <begin position="2"/>
        <end position="125"/>
    </location>
</feature>
<dbReference type="InterPro" id="IPR026992">
    <property type="entry name" value="DIOX_N"/>
</dbReference>
<feature type="region of interest" description="Disordered" evidence="4">
    <location>
        <begin position="67"/>
        <end position="113"/>
    </location>
</feature>
<evidence type="ECO:0000313" key="6">
    <source>
        <dbReference type="EMBL" id="MFD0980405.1"/>
    </source>
</evidence>
<dbReference type="EMBL" id="JBHTJT010000021">
    <property type="protein sequence ID" value="MFD0980405.1"/>
    <property type="molecule type" value="Genomic_DNA"/>
</dbReference>
<dbReference type="PANTHER" id="PTHR10209">
    <property type="entry name" value="OXIDOREDUCTASE, 2OG-FE II OXYGENASE FAMILY PROTEIN"/>
    <property type="match status" value="1"/>
</dbReference>
<name>A0ABW3IS53_9RHOB</name>
<evidence type="ECO:0000313" key="7">
    <source>
        <dbReference type="Proteomes" id="UP001597108"/>
    </source>
</evidence>
<dbReference type="Proteomes" id="UP001597108">
    <property type="component" value="Unassembled WGS sequence"/>
</dbReference>
<dbReference type="SUPFAM" id="SSF51197">
    <property type="entry name" value="Clavaminate synthase-like"/>
    <property type="match status" value="1"/>
</dbReference>
<reference evidence="7" key="1">
    <citation type="journal article" date="2019" name="Int. J. Syst. Evol. Microbiol.">
        <title>The Global Catalogue of Microorganisms (GCM) 10K type strain sequencing project: providing services to taxonomists for standard genome sequencing and annotation.</title>
        <authorList>
            <consortium name="The Broad Institute Genomics Platform"/>
            <consortium name="The Broad Institute Genome Sequencing Center for Infectious Disease"/>
            <person name="Wu L."/>
            <person name="Ma J."/>
        </authorList>
    </citation>
    <scope>NUCLEOTIDE SEQUENCE [LARGE SCALE GENOMIC DNA]</scope>
    <source>
        <strain evidence="7">CCUG 60524</strain>
    </source>
</reference>
<keyword evidence="1" id="KW-0479">Metal-binding</keyword>
<sequence length="201" mass="22325">MIPTLDWQRFSTGRDRAGFLADLGAACKTPGFFLLTGHRIDPALVSATFAAAGELFELTEAEKRTLSLPSRPKDRGWSKIGTESSTADNPHPDRRESFGIGPETPGAAPQMRWGTPYRGTNVWPDLPEFREIMLNYFNAAQALSLALHRAIAADLGFPEGWFDARFRKPDASLRLIHYPPSRGLAGSRARWEPGRMSTREL</sequence>
<evidence type="ECO:0000256" key="1">
    <source>
        <dbReference type="ARBA" id="ARBA00022723"/>
    </source>
</evidence>
<evidence type="ECO:0000256" key="2">
    <source>
        <dbReference type="ARBA" id="ARBA00023002"/>
    </source>
</evidence>
<organism evidence="6 7">
    <name type="scientific">Tropicimonas aquimaris</name>
    <dbReference type="NCBI Taxonomy" id="914152"/>
    <lineage>
        <taxon>Bacteria</taxon>
        <taxon>Pseudomonadati</taxon>
        <taxon>Pseudomonadota</taxon>
        <taxon>Alphaproteobacteria</taxon>
        <taxon>Rhodobacterales</taxon>
        <taxon>Roseobacteraceae</taxon>
        <taxon>Tropicimonas</taxon>
    </lineage>
</organism>
<keyword evidence="3" id="KW-0408">Iron</keyword>
<dbReference type="RefSeq" id="WP_386074792.1">
    <property type="nucleotide sequence ID" value="NZ_JBHTJT010000021.1"/>
</dbReference>
<proteinExistence type="predicted"/>
<feature type="compositionally biased region" description="Basic and acidic residues" evidence="4">
    <location>
        <begin position="67"/>
        <end position="77"/>
    </location>
</feature>
<dbReference type="InterPro" id="IPR027443">
    <property type="entry name" value="IPNS-like_sf"/>
</dbReference>
<protein>
    <submittedName>
        <fullName evidence="6">2-oxoglutarate and iron-dependent oxygenase domain-containing protein</fullName>
    </submittedName>
</protein>
<accession>A0ABW3IS53</accession>
<comment type="caution">
    <text evidence="6">The sequence shown here is derived from an EMBL/GenBank/DDBJ whole genome shotgun (WGS) entry which is preliminary data.</text>
</comment>
<evidence type="ECO:0000256" key="4">
    <source>
        <dbReference type="SAM" id="MobiDB-lite"/>
    </source>
</evidence>
<keyword evidence="2" id="KW-0560">Oxidoreductase</keyword>